<evidence type="ECO:0000313" key="2">
    <source>
        <dbReference type="Proteomes" id="UP000324065"/>
    </source>
</evidence>
<name>A0A5M6I877_9PROT</name>
<organism evidence="1 2">
    <name type="scientific">Roseospira marina</name>
    <dbReference type="NCBI Taxonomy" id="140057"/>
    <lineage>
        <taxon>Bacteria</taxon>
        <taxon>Pseudomonadati</taxon>
        <taxon>Pseudomonadota</taxon>
        <taxon>Alphaproteobacteria</taxon>
        <taxon>Rhodospirillales</taxon>
        <taxon>Rhodospirillaceae</taxon>
        <taxon>Roseospira</taxon>
    </lineage>
</organism>
<dbReference type="RefSeq" id="WP_150063465.1">
    <property type="nucleotide sequence ID" value="NZ_JACHII010000014.1"/>
</dbReference>
<sequence>MAQTVKLESRKLTQKHRSQMFQLAKATLIEPDLRQAYLAAQSAAVAAIMKQLDDRSTAEMQVLEKFKLVAPVTAVTFCGIRVKVGTKKFVVDGKTITRDELKTIKPTSVDTYSKTSNGVGAEISYWASRQSDDEMIEARKKYRFVVKFLDGESRLVPINTKVSREPEMYFGDAEWWNEDVWVKARAMYEAGHALAIAEGKLLRAAAKMITAAKTYGDMLAAWPEVKSIEIDLFGVPPTDNAIVALSDEDRAILCNHMGRRGLTSAACDAARSPAYAEAAE</sequence>
<evidence type="ECO:0000313" key="1">
    <source>
        <dbReference type="EMBL" id="KAA5604373.1"/>
    </source>
</evidence>
<reference evidence="1 2" key="1">
    <citation type="submission" date="2019-09" db="EMBL/GenBank/DDBJ databases">
        <title>Genome sequence of Roseospira marina, one of the more divergent members of the non-sulfur purple photosynthetic bacterial family, the Rhodospirillaceae.</title>
        <authorList>
            <person name="Meyer T."/>
            <person name="Kyndt J."/>
        </authorList>
    </citation>
    <scope>NUCLEOTIDE SEQUENCE [LARGE SCALE GENOMIC DNA]</scope>
    <source>
        <strain evidence="1 2">DSM 15113</strain>
    </source>
</reference>
<keyword evidence="2" id="KW-1185">Reference proteome</keyword>
<protein>
    <submittedName>
        <fullName evidence="1">Uncharacterized protein</fullName>
    </submittedName>
</protein>
<gene>
    <name evidence="1" type="ORF">F1188_16050</name>
</gene>
<accession>A0A5M6I877</accession>
<dbReference type="EMBL" id="VWPJ01000018">
    <property type="protein sequence ID" value="KAA5604373.1"/>
    <property type="molecule type" value="Genomic_DNA"/>
</dbReference>
<proteinExistence type="predicted"/>
<comment type="caution">
    <text evidence="1">The sequence shown here is derived from an EMBL/GenBank/DDBJ whole genome shotgun (WGS) entry which is preliminary data.</text>
</comment>
<dbReference type="Proteomes" id="UP000324065">
    <property type="component" value="Unassembled WGS sequence"/>
</dbReference>
<dbReference type="AlphaFoldDB" id="A0A5M6I877"/>